<accession>A0A0F9ABR7</accession>
<organism evidence="1">
    <name type="scientific">marine sediment metagenome</name>
    <dbReference type="NCBI Taxonomy" id="412755"/>
    <lineage>
        <taxon>unclassified sequences</taxon>
        <taxon>metagenomes</taxon>
        <taxon>ecological metagenomes</taxon>
    </lineage>
</organism>
<sequence>MKIEIYDNMINQSVNSDSKFPGYPGYHFKKIIIAKGCHGGSVHYEECEQCKSEDDYLFLHFNITGSADICIGKVEK</sequence>
<gene>
    <name evidence="1" type="ORF">LCGC14_2869120</name>
</gene>
<name>A0A0F9ABR7_9ZZZZ</name>
<evidence type="ECO:0000313" key="1">
    <source>
        <dbReference type="EMBL" id="KKK75899.1"/>
    </source>
</evidence>
<protein>
    <submittedName>
        <fullName evidence="1">Uncharacterized protein</fullName>
    </submittedName>
</protein>
<comment type="caution">
    <text evidence="1">The sequence shown here is derived from an EMBL/GenBank/DDBJ whole genome shotgun (WGS) entry which is preliminary data.</text>
</comment>
<dbReference type="AlphaFoldDB" id="A0A0F9ABR7"/>
<reference evidence="1" key="1">
    <citation type="journal article" date="2015" name="Nature">
        <title>Complex archaea that bridge the gap between prokaryotes and eukaryotes.</title>
        <authorList>
            <person name="Spang A."/>
            <person name="Saw J.H."/>
            <person name="Jorgensen S.L."/>
            <person name="Zaremba-Niedzwiedzka K."/>
            <person name="Martijn J."/>
            <person name="Lind A.E."/>
            <person name="van Eijk R."/>
            <person name="Schleper C."/>
            <person name="Guy L."/>
            <person name="Ettema T.J."/>
        </authorList>
    </citation>
    <scope>NUCLEOTIDE SEQUENCE</scope>
</reference>
<proteinExistence type="predicted"/>
<dbReference type="EMBL" id="LAZR01055650">
    <property type="protein sequence ID" value="KKK75899.1"/>
    <property type="molecule type" value="Genomic_DNA"/>
</dbReference>